<evidence type="ECO:0000256" key="2">
    <source>
        <dbReference type="ARBA" id="ARBA00004604"/>
    </source>
</evidence>
<comment type="caution">
    <text evidence="11">The sequence shown here is derived from an EMBL/GenBank/DDBJ whole genome shotgun (WGS) entry which is preliminary data.</text>
</comment>
<dbReference type="InterPro" id="IPR026258">
    <property type="entry name" value="SRP68"/>
</dbReference>
<feature type="compositionally biased region" description="Low complexity" evidence="10">
    <location>
        <begin position="493"/>
        <end position="502"/>
    </location>
</feature>
<dbReference type="GO" id="GO:0006614">
    <property type="term" value="P:SRP-dependent cotranslational protein targeting to membrane"/>
    <property type="evidence" value="ECO:0007669"/>
    <property type="project" value="InterPro"/>
</dbReference>
<comment type="similarity">
    <text evidence="3">Belongs to the SRP68 family.</text>
</comment>
<dbReference type="GO" id="GO:0030942">
    <property type="term" value="F:endoplasmic reticulum signal peptide binding"/>
    <property type="evidence" value="ECO:0007669"/>
    <property type="project" value="InterPro"/>
</dbReference>
<keyword evidence="5" id="KW-0694">RNA-binding</keyword>
<dbReference type="GO" id="GO:0005730">
    <property type="term" value="C:nucleolus"/>
    <property type="evidence" value="ECO:0007669"/>
    <property type="project" value="UniProtKB-SubCell"/>
</dbReference>
<dbReference type="GO" id="GO:0005786">
    <property type="term" value="C:signal recognition particle, endoplasmic reticulum targeting"/>
    <property type="evidence" value="ECO:0007669"/>
    <property type="project" value="UniProtKB-KW"/>
</dbReference>
<reference evidence="11" key="1">
    <citation type="journal article" date="2023" name="PhytoFront">
        <title>Draft Genome Resources of Seven Strains of Tilletia horrida, Causal Agent of Kernel Smut of Rice.</title>
        <authorList>
            <person name="Khanal S."/>
            <person name="Antony Babu S."/>
            <person name="Zhou X.G."/>
        </authorList>
    </citation>
    <scope>NUCLEOTIDE SEQUENCE</scope>
    <source>
        <strain evidence="11">TX6</strain>
    </source>
</reference>
<organism evidence="11 12">
    <name type="scientific">Tilletia horrida</name>
    <dbReference type="NCBI Taxonomy" id="155126"/>
    <lineage>
        <taxon>Eukaryota</taxon>
        <taxon>Fungi</taxon>
        <taxon>Dikarya</taxon>
        <taxon>Basidiomycota</taxon>
        <taxon>Ustilaginomycotina</taxon>
        <taxon>Exobasidiomycetes</taxon>
        <taxon>Tilletiales</taxon>
        <taxon>Tilletiaceae</taxon>
        <taxon>Tilletia</taxon>
    </lineage>
</organism>
<feature type="region of interest" description="Disordered" evidence="10">
    <location>
        <begin position="493"/>
        <end position="565"/>
    </location>
</feature>
<feature type="region of interest" description="Disordered" evidence="10">
    <location>
        <begin position="350"/>
        <end position="394"/>
    </location>
</feature>
<keyword evidence="7" id="KW-0539">Nucleus</keyword>
<feature type="compositionally biased region" description="Basic residues" evidence="10">
    <location>
        <begin position="509"/>
        <end position="532"/>
    </location>
</feature>
<evidence type="ECO:0000256" key="9">
    <source>
        <dbReference type="ARBA" id="ARBA00029498"/>
    </source>
</evidence>
<dbReference type="Gene3D" id="1.10.3450.40">
    <property type="entry name" value="Signal recognition particle, SRP68 subunit, RNA-binding domain"/>
    <property type="match status" value="1"/>
</dbReference>
<evidence type="ECO:0000256" key="7">
    <source>
        <dbReference type="ARBA" id="ARBA00023242"/>
    </source>
</evidence>
<evidence type="ECO:0000256" key="1">
    <source>
        <dbReference type="ARBA" id="ARBA00004496"/>
    </source>
</evidence>
<keyword evidence="12" id="KW-1185">Reference proteome</keyword>
<feature type="compositionally biased region" description="Basic residues" evidence="10">
    <location>
        <begin position="542"/>
        <end position="553"/>
    </location>
</feature>
<comment type="subcellular location">
    <subcellularLocation>
        <location evidence="1">Cytoplasm</location>
    </subcellularLocation>
    <subcellularLocation>
        <location evidence="2">Nucleus</location>
        <location evidence="2">Nucleolus</location>
    </subcellularLocation>
</comment>
<name>A0AAN6GNE8_9BASI</name>
<dbReference type="PANTHER" id="PTHR12860">
    <property type="entry name" value="SIGNAL RECOGNITION PARTICLE 68 KDA PROTEIN"/>
    <property type="match status" value="1"/>
</dbReference>
<evidence type="ECO:0000256" key="5">
    <source>
        <dbReference type="ARBA" id="ARBA00022884"/>
    </source>
</evidence>
<dbReference type="GO" id="GO:0005047">
    <property type="term" value="F:signal recognition particle binding"/>
    <property type="evidence" value="ECO:0007669"/>
    <property type="project" value="InterPro"/>
</dbReference>
<dbReference type="GO" id="GO:0008312">
    <property type="term" value="F:7S RNA binding"/>
    <property type="evidence" value="ECO:0007669"/>
    <property type="project" value="InterPro"/>
</dbReference>
<dbReference type="CDD" id="cd15481">
    <property type="entry name" value="SRP68-RBD"/>
    <property type="match status" value="1"/>
</dbReference>
<feature type="compositionally biased region" description="Low complexity" evidence="10">
    <location>
        <begin position="70"/>
        <end position="80"/>
    </location>
</feature>
<evidence type="ECO:0000313" key="12">
    <source>
        <dbReference type="Proteomes" id="UP001176517"/>
    </source>
</evidence>
<accession>A0AAN6GNE8</accession>
<evidence type="ECO:0000256" key="6">
    <source>
        <dbReference type="ARBA" id="ARBA00023135"/>
    </source>
</evidence>
<dbReference type="EMBL" id="JAPDMZ010000140">
    <property type="protein sequence ID" value="KAK0548244.1"/>
    <property type="molecule type" value="Genomic_DNA"/>
</dbReference>
<evidence type="ECO:0000256" key="10">
    <source>
        <dbReference type="SAM" id="MobiDB-lite"/>
    </source>
</evidence>
<evidence type="ECO:0000256" key="3">
    <source>
        <dbReference type="ARBA" id="ARBA00009352"/>
    </source>
</evidence>
<dbReference type="InterPro" id="IPR034652">
    <property type="entry name" value="SRP68-RBD"/>
</dbReference>
<evidence type="ECO:0000256" key="4">
    <source>
        <dbReference type="ARBA" id="ARBA00022490"/>
    </source>
</evidence>
<evidence type="ECO:0000256" key="8">
    <source>
        <dbReference type="ARBA" id="ARBA00023274"/>
    </source>
</evidence>
<protein>
    <recommendedName>
        <fullName evidence="9">Signal recognition particle subunit SRP68</fullName>
    </recommendedName>
</protein>
<dbReference type="InterPro" id="IPR038253">
    <property type="entry name" value="SRP68_N_sf"/>
</dbReference>
<keyword evidence="8" id="KW-0687">Ribonucleoprotein</keyword>
<dbReference type="PANTHER" id="PTHR12860:SF0">
    <property type="entry name" value="SIGNAL RECOGNITION PARTICLE SUBUNIT SRP68"/>
    <property type="match status" value="1"/>
</dbReference>
<gene>
    <name evidence="11" type="primary">SRP68</name>
    <name evidence="11" type="ORF">OC846_004548</name>
</gene>
<dbReference type="Pfam" id="PF16969">
    <property type="entry name" value="SRP68"/>
    <property type="match status" value="3"/>
</dbReference>
<dbReference type="AlphaFoldDB" id="A0AAN6GNE8"/>
<sequence length="881" mass="95869">MEVDLSNAGDASLEANALSFGLLQIVSEARNEHGLRHHDYKLYHHFCAKKVHRLRQIQKVTHADDKHLPSTKQSKASSTGKKGKSSGKGRKTRQTPAAQAAAAKAQGPNTFTPKVLKAAEVTNERPALLLLFEAERAWAHSQEYRERLTEVDGDPKVRKLGLSRLKRAVEWADQLVALLRALPEQAVDAQLVAEAVAYRTLLEGIRHFDRGSESSHEAALPLFCASRVLLNAIAKNSPTSRREALAYTFVDQGEAPLRFCAYQLGLNEQLSDLDVLAKEYATPEKCEEIYPGFAQVLDRLESSAQTKSGKEQKRSVKIDWHGRELPIRNPDLLEATVKVQAEQERLSNVLEASKADDTQPRKRGKRQFVRLSHAERRAKRRNAPGTSGSGARSAAIADADPYDNAIVALGEAIDISQQLIAENQEALSKSHTERFAAASTDLQLVHDYIQYELMSLRVARADYLINNIEKKAERQEALDKATLEKKLALLHGTATASGSSSSQKTGKDKPKRVSAIKKVLKKRPNVRRRATKGKTSQAKPKGSTKKVEHRRSPARSGTRALRVRQRAVQARQLRDSSLEEARRQVIQSVPGLARLYDGAEISVSTIATLGLVESDPEISSLVDAKAAWYRAEMLRTIARAYALSGSYAQALLLLTRASLFVRQARQSLSLVASDGSPDEAAALKANSDFPPVISSDVLDAQDSKIQSLTRATQREMFLGQNKVIVAGSADAYVASRRKVTGGGGGGVATDASRLGTALRDLANKYVDLDDPIDLQQAASLPEEVQAELQEELDSIYQKTVGSRASNAGARQAKTTAAASAAADHADVSAQAEPTIAAAVYPDAAGAEADTSAGPYDPANDADYEAEAQQPRGWFGGWFGRK</sequence>
<keyword evidence="4" id="KW-0963">Cytoplasm</keyword>
<keyword evidence="6" id="KW-0733">Signal recognition particle</keyword>
<proteinExistence type="inferred from homology"/>
<dbReference type="Proteomes" id="UP001176517">
    <property type="component" value="Unassembled WGS sequence"/>
</dbReference>
<feature type="compositionally biased region" description="Low complexity" evidence="10">
    <location>
        <begin position="97"/>
        <end position="106"/>
    </location>
</feature>
<feature type="region of interest" description="Disordered" evidence="10">
    <location>
        <begin position="60"/>
        <end position="108"/>
    </location>
</feature>
<feature type="compositionally biased region" description="Basic residues" evidence="10">
    <location>
        <begin position="81"/>
        <end position="93"/>
    </location>
</feature>
<evidence type="ECO:0000313" key="11">
    <source>
        <dbReference type="EMBL" id="KAK0548244.1"/>
    </source>
</evidence>